<dbReference type="Pfam" id="PF00252">
    <property type="entry name" value="Ribosomal_L16"/>
    <property type="match status" value="1"/>
</dbReference>
<organism evidence="9">
    <name type="scientific">Medakamo hakoo</name>
    <dbReference type="NCBI Taxonomy" id="3113649"/>
    <lineage>
        <taxon>Eukaryota</taxon>
        <taxon>Viridiplantae</taxon>
        <taxon>Chlorophyta</taxon>
        <taxon>core chlorophytes</taxon>
        <taxon>Trebouxiophyceae</taxon>
        <taxon>Trebouxiophyceae incertae sedis</taxon>
        <taxon>Coccomyxaceae</taxon>
        <taxon>Medakamo</taxon>
    </lineage>
</organism>
<dbReference type="PRINTS" id="PR00060">
    <property type="entry name" value="RIBOSOMALL16"/>
</dbReference>
<dbReference type="AlphaFoldDB" id="A0A8E4BVU2"/>
<reference evidence="9" key="1">
    <citation type="submission" date="2021-02" db="EMBL/GenBank/DDBJ databases">
        <title>Organelle genome of a novel green alga in the class Trebouxiophyceae.</title>
        <authorList>
            <person name="Takusagawa M."/>
            <person name="Misumi O."/>
            <person name="Inui T.I."/>
            <person name="Kato S."/>
            <person name="Matsunaga S."/>
            <person name="Kuroiwa H."/>
            <person name="Kuroiwa T."/>
        </authorList>
    </citation>
    <scope>NUCLEOTIDE SEQUENCE</scope>
    <source>
        <strain evidence="9">311 I</strain>
    </source>
</reference>
<dbReference type="PANTHER" id="PTHR12220">
    <property type="entry name" value="50S/60S RIBOSOMAL PROTEIN L16"/>
    <property type="match status" value="1"/>
</dbReference>
<evidence type="ECO:0000256" key="2">
    <source>
        <dbReference type="ARBA" id="ARBA00008931"/>
    </source>
</evidence>
<comment type="subcellular location">
    <subcellularLocation>
        <location evidence="1">Mitochondrion</location>
    </subcellularLocation>
</comment>
<sequence length="135" mass="15529">MLSPKRTKFRKFHKIRRKGLLGNLQGLKFGKFGIQSLEDGRLDARTIEAVRRVLTRHFKRSGQIWIRVFPDLGITSKPAEVRMGKGKGAHSHWTCPIQRGQILYEMDGVSQTLAEQAARLAHHKLPFKTRFIINN</sequence>
<evidence type="ECO:0000313" key="9">
    <source>
        <dbReference type="EMBL" id="BCT02596.1"/>
    </source>
</evidence>
<keyword evidence="4 9" id="KW-0496">Mitochondrion</keyword>
<dbReference type="EMBL" id="LC604817">
    <property type="protein sequence ID" value="BCT02596.1"/>
    <property type="molecule type" value="Genomic_DNA"/>
</dbReference>
<name>A0A8E4BVU2_9CHLO</name>
<dbReference type="InterPro" id="IPR020798">
    <property type="entry name" value="Ribosomal_uL16_CS"/>
</dbReference>
<evidence type="ECO:0000256" key="1">
    <source>
        <dbReference type="ARBA" id="ARBA00004173"/>
    </source>
</evidence>
<dbReference type="GO" id="GO:0003735">
    <property type="term" value="F:structural constituent of ribosome"/>
    <property type="evidence" value="ECO:0007669"/>
    <property type="project" value="InterPro"/>
</dbReference>
<dbReference type="InterPro" id="IPR036920">
    <property type="entry name" value="Ribosomal_uL16_sf"/>
</dbReference>
<dbReference type="FunFam" id="3.90.1170.10:FF:000001">
    <property type="entry name" value="50S ribosomal protein L16"/>
    <property type="match status" value="1"/>
</dbReference>
<keyword evidence="3 8" id="KW-0689">Ribosomal protein</keyword>
<dbReference type="PANTHER" id="PTHR12220:SF24">
    <property type="entry name" value="LARGE RIBOSOMAL SUBUNIT PROTEIN UL16M"/>
    <property type="match status" value="1"/>
</dbReference>
<dbReference type="NCBIfam" id="TIGR01164">
    <property type="entry name" value="rplP_bact"/>
    <property type="match status" value="1"/>
</dbReference>
<dbReference type="SUPFAM" id="SSF54686">
    <property type="entry name" value="Ribosomal protein L16p/L10e"/>
    <property type="match status" value="1"/>
</dbReference>
<geneLocation type="mitochondrion" evidence="9"/>
<dbReference type="Gene3D" id="3.90.1170.10">
    <property type="entry name" value="Ribosomal protein L10e/L16"/>
    <property type="match status" value="1"/>
</dbReference>
<evidence type="ECO:0000256" key="7">
    <source>
        <dbReference type="ARBA" id="ARBA00042582"/>
    </source>
</evidence>
<dbReference type="InterPro" id="IPR000114">
    <property type="entry name" value="Ribosomal_uL16_bact-type"/>
</dbReference>
<dbReference type="HAMAP" id="MF_01342">
    <property type="entry name" value="Ribosomal_uL16"/>
    <property type="match status" value="1"/>
</dbReference>
<accession>A0A8E4BVU2</accession>
<comment type="similarity">
    <text evidence="2 8">Belongs to the universal ribosomal protein uL16 family.</text>
</comment>
<protein>
    <recommendedName>
        <fullName evidence="6">Large ribosomal subunit protein uL16m</fullName>
    </recommendedName>
    <alternativeName>
        <fullName evidence="7">60S ribosomal protein L16, mitochondrial</fullName>
    </alternativeName>
</protein>
<dbReference type="InterPro" id="IPR047873">
    <property type="entry name" value="Ribosomal_uL16"/>
</dbReference>
<evidence type="ECO:0000256" key="8">
    <source>
        <dbReference type="RuleBase" id="RU004413"/>
    </source>
</evidence>
<evidence type="ECO:0000256" key="6">
    <source>
        <dbReference type="ARBA" id="ARBA00035302"/>
    </source>
</evidence>
<proteinExistence type="inferred from homology"/>
<dbReference type="GO" id="GO:0019843">
    <property type="term" value="F:rRNA binding"/>
    <property type="evidence" value="ECO:0007669"/>
    <property type="project" value="InterPro"/>
</dbReference>
<dbReference type="PROSITE" id="PS00701">
    <property type="entry name" value="RIBOSOMAL_L16_2"/>
    <property type="match status" value="1"/>
</dbReference>
<evidence type="ECO:0000256" key="5">
    <source>
        <dbReference type="ARBA" id="ARBA00023274"/>
    </source>
</evidence>
<dbReference type="GO" id="GO:0005762">
    <property type="term" value="C:mitochondrial large ribosomal subunit"/>
    <property type="evidence" value="ECO:0007669"/>
    <property type="project" value="TreeGrafter"/>
</dbReference>
<evidence type="ECO:0000256" key="3">
    <source>
        <dbReference type="ARBA" id="ARBA00022980"/>
    </source>
</evidence>
<dbReference type="GO" id="GO:0032543">
    <property type="term" value="P:mitochondrial translation"/>
    <property type="evidence" value="ECO:0007669"/>
    <property type="project" value="TreeGrafter"/>
</dbReference>
<keyword evidence="5 8" id="KW-0687">Ribonucleoprotein</keyword>
<gene>
    <name evidence="9" type="primary">rpl16</name>
</gene>
<evidence type="ECO:0000256" key="4">
    <source>
        <dbReference type="ARBA" id="ARBA00023128"/>
    </source>
</evidence>
<dbReference type="PROSITE" id="PS00586">
    <property type="entry name" value="RIBOSOMAL_L16_1"/>
    <property type="match status" value="1"/>
</dbReference>
<dbReference type="CDD" id="cd01433">
    <property type="entry name" value="Ribosomal_L16_L10e"/>
    <property type="match status" value="1"/>
</dbReference>
<dbReference type="InterPro" id="IPR016180">
    <property type="entry name" value="Ribosomal_uL16_dom"/>
</dbReference>